<gene>
    <name evidence="3" type="ORF">CBOVIS_LOCUS8006</name>
</gene>
<reference evidence="3 4" key="1">
    <citation type="submission" date="2020-04" db="EMBL/GenBank/DDBJ databases">
        <authorList>
            <person name="Laetsch R D."/>
            <person name="Stevens L."/>
            <person name="Kumar S."/>
            <person name="Blaxter L. M."/>
        </authorList>
    </citation>
    <scope>NUCLEOTIDE SEQUENCE [LARGE SCALE GENOMIC DNA]</scope>
</reference>
<dbReference type="Proteomes" id="UP000494206">
    <property type="component" value="Unassembled WGS sequence"/>
</dbReference>
<protein>
    <submittedName>
        <fullName evidence="3">Uncharacterized protein</fullName>
    </submittedName>
</protein>
<feature type="chain" id="PRO_5035933004" evidence="2">
    <location>
        <begin position="20"/>
        <end position="79"/>
    </location>
</feature>
<feature type="region of interest" description="Disordered" evidence="1">
    <location>
        <begin position="25"/>
        <end position="53"/>
    </location>
</feature>
<organism evidence="3 4">
    <name type="scientific">Caenorhabditis bovis</name>
    <dbReference type="NCBI Taxonomy" id="2654633"/>
    <lineage>
        <taxon>Eukaryota</taxon>
        <taxon>Metazoa</taxon>
        <taxon>Ecdysozoa</taxon>
        <taxon>Nematoda</taxon>
        <taxon>Chromadorea</taxon>
        <taxon>Rhabditida</taxon>
        <taxon>Rhabditina</taxon>
        <taxon>Rhabditomorpha</taxon>
        <taxon>Rhabditoidea</taxon>
        <taxon>Rhabditidae</taxon>
        <taxon>Peloderinae</taxon>
        <taxon>Caenorhabditis</taxon>
    </lineage>
</organism>
<dbReference type="OrthoDB" id="5867677at2759"/>
<feature type="signal peptide" evidence="2">
    <location>
        <begin position="1"/>
        <end position="19"/>
    </location>
</feature>
<sequence length="79" mass="8692">MQLSAFLAILFVCLIAAFAVPLEKPASASVGAKSATSRARRDVSISEKRQPKARSGYIRFGKRRVDPNAELLYLDQLLL</sequence>
<keyword evidence="4" id="KW-1185">Reference proteome</keyword>
<keyword evidence="2" id="KW-0732">Signal</keyword>
<evidence type="ECO:0000256" key="2">
    <source>
        <dbReference type="SAM" id="SignalP"/>
    </source>
</evidence>
<evidence type="ECO:0000256" key="1">
    <source>
        <dbReference type="SAM" id="MobiDB-lite"/>
    </source>
</evidence>
<evidence type="ECO:0000313" key="4">
    <source>
        <dbReference type="Proteomes" id="UP000494206"/>
    </source>
</evidence>
<comment type="caution">
    <text evidence="3">The sequence shown here is derived from an EMBL/GenBank/DDBJ whole genome shotgun (WGS) entry which is preliminary data.</text>
</comment>
<evidence type="ECO:0000313" key="3">
    <source>
        <dbReference type="EMBL" id="CAB3405860.1"/>
    </source>
</evidence>
<accession>A0A8S1F0E3</accession>
<dbReference type="AlphaFoldDB" id="A0A8S1F0E3"/>
<name>A0A8S1F0E3_9PELO</name>
<dbReference type="EMBL" id="CADEPM010000005">
    <property type="protein sequence ID" value="CAB3405860.1"/>
    <property type="molecule type" value="Genomic_DNA"/>
</dbReference>
<proteinExistence type="predicted"/>
<feature type="compositionally biased region" description="Basic and acidic residues" evidence="1">
    <location>
        <begin position="39"/>
        <end position="50"/>
    </location>
</feature>